<organism evidence="2 3">
    <name type="scientific">Trichonephila clavipes</name>
    <name type="common">Golden silk orbweaver</name>
    <name type="synonym">Nephila clavipes</name>
    <dbReference type="NCBI Taxonomy" id="2585209"/>
    <lineage>
        <taxon>Eukaryota</taxon>
        <taxon>Metazoa</taxon>
        <taxon>Ecdysozoa</taxon>
        <taxon>Arthropoda</taxon>
        <taxon>Chelicerata</taxon>
        <taxon>Arachnida</taxon>
        <taxon>Araneae</taxon>
        <taxon>Araneomorphae</taxon>
        <taxon>Entelegynae</taxon>
        <taxon>Araneoidea</taxon>
        <taxon>Nephilidae</taxon>
        <taxon>Trichonephila</taxon>
    </lineage>
</organism>
<evidence type="ECO:0000256" key="1">
    <source>
        <dbReference type="SAM" id="MobiDB-lite"/>
    </source>
</evidence>
<evidence type="ECO:0000313" key="2">
    <source>
        <dbReference type="EMBL" id="GFX93592.1"/>
    </source>
</evidence>
<reference evidence="2" key="1">
    <citation type="submission" date="2020-08" db="EMBL/GenBank/DDBJ databases">
        <title>Multicomponent nature underlies the extraordinary mechanical properties of spider dragline silk.</title>
        <authorList>
            <person name="Kono N."/>
            <person name="Nakamura H."/>
            <person name="Mori M."/>
            <person name="Yoshida Y."/>
            <person name="Ohtoshi R."/>
            <person name="Malay A.D."/>
            <person name="Moran D.A.P."/>
            <person name="Tomita M."/>
            <person name="Numata K."/>
            <person name="Arakawa K."/>
        </authorList>
    </citation>
    <scope>NUCLEOTIDE SEQUENCE</scope>
</reference>
<dbReference type="Proteomes" id="UP000887159">
    <property type="component" value="Unassembled WGS sequence"/>
</dbReference>
<gene>
    <name evidence="2" type="ORF">TNCV_1587691</name>
</gene>
<feature type="region of interest" description="Disordered" evidence="1">
    <location>
        <begin position="93"/>
        <end position="117"/>
    </location>
</feature>
<proteinExistence type="predicted"/>
<dbReference type="EMBL" id="BMAU01021175">
    <property type="protein sequence ID" value="GFX93592.1"/>
    <property type="molecule type" value="Genomic_DNA"/>
</dbReference>
<keyword evidence="3" id="KW-1185">Reference proteome</keyword>
<sequence>MPTSSIKDLLKKWADVRAMVLEWHPNQADVSRECGARSVPEGDLKLDLTRFSGMNFNPSMPRGRRSSTRARTARGLLATDLVILNHGQVTWTTPELAPTSPNYHTSPTGGRFSSRQI</sequence>
<dbReference type="AlphaFoldDB" id="A0A8X6RJ94"/>
<name>A0A8X6RJ94_TRICX</name>
<comment type="caution">
    <text evidence="2">The sequence shown here is derived from an EMBL/GenBank/DDBJ whole genome shotgun (WGS) entry which is preliminary data.</text>
</comment>
<protein>
    <submittedName>
        <fullName evidence="2">Uncharacterized protein</fullName>
    </submittedName>
</protein>
<evidence type="ECO:0000313" key="3">
    <source>
        <dbReference type="Proteomes" id="UP000887159"/>
    </source>
</evidence>
<accession>A0A8X6RJ94</accession>